<dbReference type="PRINTS" id="PR00276">
    <property type="entry name" value="INSULINFAMLY"/>
</dbReference>
<comment type="similarity">
    <text evidence="1 6">Belongs to the insulin family.</text>
</comment>
<evidence type="ECO:0000259" key="8">
    <source>
        <dbReference type="SMART" id="SM00078"/>
    </source>
</evidence>
<sequence length="214" mass="23831">MLCNCFKIFVLSFVLIFLIQSDSVQGIRLCGRRLADFLNSVCKHYGGFRAPTSKRTAFGGIGNENSFVTKLHSLQASLGLPLEKSPEKKQFLSVSQSGIVNECCRKQCTLSTLVSYCSVGENIDQERLAEIERLFSSTSQISKEEIGKEKTGMITEQPDSARNTYIPENAPAAFSSFPNLGTSSRDRPMFIVVPQLYHEINSDMSSEEYSDHSF</sequence>
<reference evidence="9" key="1">
    <citation type="submission" date="2020-08" db="EMBL/GenBank/DDBJ databases">
        <title>Multicomponent nature underlies the extraordinary mechanical properties of spider dragline silk.</title>
        <authorList>
            <person name="Kono N."/>
            <person name="Nakamura H."/>
            <person name="Mori M."/>
            <person name="Yoshida Y."/>
            <person name="Ohtoshi R."/>
            <person name="Malay A.D."/>
            <person name="Moran D.A.P."/>
            <person name="Tomita M."/>
            <person name="Numata K."/>
            <person name="Arakawa K."/>
        </authorList>
    </citation>
    <scope>NUCLEOTIDE SEQUENCE</scope>
</reference>
<dbReference type="PANTHER" id="PTHR13647:SF4">
    <property type="entry name" value="INSULIN-LIKE PEPTIDE 1-RELATED"/>
    <property type="match status" value="1"/>
</dbReference>
<keyword evidence="10" id="KW-1185">Reference proteome</keyword>
<dbReference type="PANTHER" id="PTHR13647">
    <property type="entry name" value="INSULIN-LIKE PEPTIDE 2-RELATED"/>
    <property type="match status" value="1"/>
</dbReference>
<feature type="domain" description="Insulin-like" evidence="8">
    <location>
        <begin position="27"/>
        <end position="117"/>
    </location>
</feature>
<evidence type="ECO:0000256" key="5">
    <source>
        <dbReference type="ARBA" id="ARBA00023157"/>
    </source>
</evidence>
<keyword evidence="6" id="KW-0964">Secreted</keyword>
<dbReference type="EMBL" id="BMAV01027033">
    <property type="protein sequence ID" value="GFS55520.1"/>
    <property type="molecule type" value="Genomic_DNA"/>
</dbReference>
<feature type="signal peptide" evidence="7">
    <location>
        <begin position="1"/>
        <end position="26"/>
    </location>
</feature>
<keyword evidence="5" id="KW-1015">Disulfide bond</keyword>
<feature type="chain" id="PRO_5036445369" evidence="7">
    <location>
        <begin position="27"/>
        <end position="214"/>
    </location>
</feature>
<keyword evidence="4 7" id="KW-0732">Signal</keyword>
<dbReference type="InterPro" id="IPR016179">
    <property type="entry name" value="Insulin-like"/>
</dbReference>
<proteinExistence type="inferred from homology"/>
<evidence type="ECO:0000256" key="3">
    <source>
        <dbReference type="ARBA" id="ARBA00022685"/>
    </source>
</evidence>
<organism evidence="9 10">
    <name type="scientific">Trichonephila inaurata madagascariensis</name>
    <dbReference type="NCBI Taxonomy" id="2747483"/>
    <lineage>
        <taxon>Eukaryota</taxon>
        <taxon>Metazoa</taxon>
        <taxon>Ecdysozoa</taxon>
        <taxon>Arthropoda</taxon>
        <taxon>Chelicerata</taxon>
        <taxon>Arachnida</taxon>
        <taxon>Araneae</taxon>
        <taxon>Araneomorphae</taxon>
        <taxon>Entelegynae</taxon>
        <taxon>Araneoidea</taxon>
        <taxon>Nephilidae</taxon>
        <taxon>Trichonephila</taxon>
        <taxon>Trichonephila inaurata</taxon>
    </lineage>
</organism>
<protein>
    <submittedName>
        <fullName evidence="9">IlGF domain-containing protein</fullName>
    </submittedName>
</protein>
<comment type="subcellular location">
    <subcellularLocation>
        <location evidence="6">Secreted</location>
    </subcellularLocation>
</comment>
<dbReference type="InterPro" id="IPR022352">
    <property type="entry name" value="Ins/IGF/rlx"/>
</dbReference>
<evidence type="ECO:0000256" key="4">
    <source>
        <dbReference type="ARBA" id="ARBA00022729"/>
    </source>
</evidence>
<comment type="subunit">
    <text evidence="2">Heterodimer of a B chain and an A chain linked by two disulfide bonds.</text>
</comment>
<keyword evidence="3" id="KW-0165">Cleavage on pair of basic residues</keyword>
<evidence type="ECO:0000256" key="2">
    <source>
        <dbReference type="ARBA" id="ARBA00011207"/>
    </source>
</evidence>
<dbReference type="GO" id="GO:0005576">
    <property type="term" value="C:extracellular region"/>
    <property type="evidence" value="ECO:0007669"/>
    <property type="project" value="UniProtKB-SubCell"/>
</dbReference>
<dbReference type="Pfam" id="PF00049">
    <property type="entry name" value="Insulin"/>
    <property type="match status" value="1"/>
</dbReference>
<dbReference type="AlphaFoldDB" id="A0A8X6IQP6"/>
<dbReference type="InterPro" id="IPR036438">
    <property type="entry name" value="Insulin-like_sf"/>
</dbReference>
<dbReference type="Gene3D" id="1.10.100.10">
    <property type="entry name" value="Insulin-like"/>
    <property type="match status" value="1"/>
</dbReference>
<dbReference type="GO" id="GO:0005179">
    <property type="term" value="F:hormone activity"/>
    <property type="evidence" value="ECO:0007669"/>
    <property type="project" value="InterPro"/>
</dbReference>
<dbReference type="Proteomes" id="UP000886998">
    <property type="component" value="Unassembled WGS sequence"/>
</dbReference>
<comment type="caution">
    <text evidence="9">The sequence shown here is derived from an EMBL/GenBank/DDBJ whole genome shotgun (WGS) entry which is preliminary data.</text>
</comment>
<dbReference type="InterPro" id="IPR022353">
    <property type="entry name" value="Insulin_CS"/>
</dbReference>
<dbReference type="OrthoDB" id="6414143at2759"/>
<gene>
    <name evidence="9" type="primary">NCL1_09705</name>
    <name evidence="9" type="ORF">TNIN_17421</name>
</gene>
<evidence type="ECO:0000313" key="9">
    <source>
        <dbReference type="EMBL" id="GFS55520.1"/>
    </source>
</evidence>
<name>A0A8X6IQP6_9ARAC</name>
<dbReference type="PROSITE" id="PS00262">
    <property type="entry name" value="INSULIN"/>
    <property type="match status" value="1"/>
</dbReference>
<evidence type="ECO:0000313" key="10">
    <source>
        <dbReference type="Proteomes" id="UP000886998"/>
    </source>
</evidence>
<dbReference type="SMART" id="SM00078">
    <property type="entry name" value="IlGF"/>
    <property type="match status" value="1"/>
</dbReference>
<accession>A0A8X6IQP6</accession>
<evidence type="ECO:0000256" key="1">
    <source>
        <dbReference type="ARBA" id="ARBA00009034"/>
    </source>
</evidence>
<evidence type="ECO:0000256" key="7">
    <source>
        <dbReference type="SAM" id="SignalP"/>
    </source>
</evidence>
<evidence type="ECO:0000256" key="6">
    <source>
        <dbReference type="RuleBase" id="RU000406"/>
    </source>
</evidence>
<dbReference type="SUPFAM" id="SSF56994">
    <property type="entry name" value="Insulin-like"/>
    <property type="match status" value="1"/>
</dbReference>